<name>A0AAE0CL70_9ROSI</name>
<accession>A0AAE0CL70</accession>
<dbReference type="Pfam" id="PF14244">
    <property type="entry name" value="Retrotran_gag_3"/>
    <property type="match status" value="1"/>
</dbReference>
<evidence type="ECO:0000313" key="3">
    <source>
        <dbReference type="Proteomes" id="UP001280121"/>
    </source>
</evidence>
<feature type="domain" description="Retrotransposon Copia-like N-terminal" evidence="1">
    <location>
        <begin position="17"/>
        <end position="51"/>
    </location>
</feature>
<dbReference type="PANTHER" id="PTHR37610">
    <property type="entry name" value="CCHC-TYPE DOMAIN-CONTAINING PROTEIN"/>
    <property type="match status" value="1"/>
</dbReference>
<dbReference type="Proteomes" id="UP001280121">
    <property type="component" value="Unassembled WGS sequence"/>
</dbReference>
<protein>
    <recommendedName>
        <fullName evidence="1">Retrotransposon Copia-like N-terminal domain-containing protein</fullName>
    </recommendedName>
</protein>
<evidence type="ECO:0000313" key="2">
    <source>
        <dbReference type="EMBL" id="KAK2655209.1"/>
    </source>
</evidence>
<reference evidence="2" key="1">
    <citation type="journal article" date="2023" name="Plant J.">
        <title>Genome sequences and population genomics provide insights into the demographic history, inbreeding, and mutation load of two 'living fossil' tree species of Dipteronia.</title>
        <authorList>
            <person name="Feng Y."/>
            <person name="Comes H.P."/>
            <person name="Chen J."/>
            <person name="Zhu S."/>
            <person name="Lu R."/>
            <person name="Zhang X."/>
            <person name="Li P."/>
            <person name="Qiu J."/>
            <person name="Olsen K.M."/>
            <person name="Qiu Y."/>
        </authorList>
    </citation>
    <scope>NUCLEOTIDE SEQUENCE</scope>
    <source>
        <strain evidence="2">KIB01</strain>
    </source>
</reference>
<sequence length="126" mass="13626">MAIDDSSDSVNVTHYRQLSGDNYASWSRAMSIALSVKNKLGFINGSISKPEGQLLLMDPLPPINKVFALISQEENQRKIANSLSSNTELAGNMAFTTRVDSAKVNNAGQSSSSGYKMAVKDIYIPP</sequence>
<evidence type="ECO:0000259" key="1">
    <source>
        <dbReference type="Pfam" id="PF14244"/>
    </source>
</evidence>
<dbReference type="PANTHER" id="PTHR37610:SF97">
    <property type="entry name" value="RETROTRANSPOSON GAG DOMAIN-CONTAINING PROTEIN"/>
    <property type="match status" value="1"/>
</dbReference>
<organism evidence="2 3">
    <name type="scientific">Dipteronia dyeriana</name>
    <dbReference type="NCBI Taxonomy" id="168575"/>
    <lineage>
        <taxon>Eukaryota</taxon>
        <taxon>Viridiplantae</taxon>
        <taxon>Streptophyta</taxon>
        <taxon>Embryophyta</taxon>
        <taxon>Tracheophyta</taxon>
        <taxon>Spermatophyta</taxon>
        <taxon>Magnoliopsida</taxon>
        <taxon>eudicotyledons</taxon>
        <taxon>Gunneridae</taxon>
        <taxon>Pentapetalae</taxon>
        <taxon>rosids</taxon>
        <taxon>malvids</taxon>
        <taxon>Sapindales</taxon>
        <taxon>Sapindaceae</taxon>
        <taxon>Hippocastanoideae</taxon>
        <taxon>Acereae</taxon>
        <taxon>Dipteronia</taxon>
    </lineage>
</organism>
<dbReference type="InterPro" id="IPR029472">
    <property type="entry name" value="Copia-like_N"/>
</dbReference>
<comment type="caution">
    <text evidence="2">The sequence shown here is derived from an EMBL/GenBank/DDBJ whole genome shotgun (WGS) entry which is preliminary data.</text>
</comment>
<keyword evidence="3" id="KW-1185">Reference proteome</keyword>
<gene>
    <name evidence="2" type="ORF">Ddye_008261</name>
</gene>
<dbReference type="EMBL" id="JANJYI010000003">
    <property type="protein sequence ID" value="KAK2655209.1"/>
    <property type="molecule type" value="Genomic_DNA"/>
</dbReference>
<proteinExistence type="predicted"/>
<dbReference type="AlphaFoldDB" id="A0AAE0CL70"/>